<dbReference type="Proteomes" id="UP001060215">
    <property type="component" value="Chromosome 6"/>
</dbReference>
<protein>
    <submittedName>
        <fullName evidence="1">Uncharacterized protein</fullName>
    </submittedName>
</protein>
<comment type="caution">
    <text evidence="1">The sequence shown here is derived from an EMBL/GenBank/DDBJ whole genome shotgun (WGS) entry which is preliminary data.</text>
</comment>
<reference evidence="1 2" key="1">
    <citation type="journal article" date="2022" name="Plant J.">
        <title>Chromosome-level genome of Camellia lanceoleosa provides a valuable resource for understanding genome evolution and self-incompatibility.</title>
        <authorList>
            <person name="Gong W."/>
            <person name="Xiao S."/>
            <person name="Wang L."/>
            <person name="Liao Z."/>
            <person name="Chang Y."/>
            <person name="Mo W."/>
            <person name="Hu G."/>
            <person name="Li W."/>
            <person name="Zhao G."/>
            <person name="Zhu H."/>
            <person name="Hu X."/>
            <person name="Ji K."/>
            <person name="Xiang X."/>
            <person name="Song Q."/>
            <person name="Yuan D."/>
            <person name="Jin S."/>
            <person name="Zhang L."/>
        </authorList>
    </citation>
    <scope>NUCLEOTIDE SEQUENCE [LARGE SCALE GENOMIC DNA]</scope>
    <source>
        <strain evidence="1">SQ_2022a</strain>
    </source>
</reference>
<evidence type="ECO:0000313" key="2">
    <source>
        <dbReference type="Proteomes" id="UP001060215"/>
    </source>
</evidence>
<organism evidence="1 2">
    <name type="scientific">Camellia lanceoleosa</name>
    <dbReference type="NCBI Taxonomy" id="1840588"/>
    <lineage>
        <taxon>Eukaryota</taxon>
        <taxon>Viridiplantae</taxon>
        <taxon>Streptophyta</taxon>
        <taxon>Embryophyta</taxon>
        <taxon>Tracheophyta</taxon>
        <taxon>Spermatophyta</taxon>
        <taxon>Magnoliopsida</taxon>
        <taxon>eudicotyledons</taxon>
        <taxon>Gunneridae</taxon>
        <taxon>Pentapetalae</taxon>
        <taxon>asterids</taxon>
        <taxon>Ericales</taxon>
        <taxon>Theaceae</taxon>
        <taxon>Camellia</taxon>
    </lineage>
</organism>
<proteinExistence type="predicted"/>
<accession>A0ACC0I932</accession>
<evidence type="ECO:0000313" key="1">
    <source>
        <dbReference type="EMBL" id="KAI8021345.1"/>
    </source>
</evidence>
<dbReference type="EMBL" id="CM045763">
    <property type="protein sequence ID" value="KAI8021345.1"/>
    <property type="molecule type" value="Genomic_DNA"/>
</dbReference>
<keyword evidence="2" id="KW-1185">Reference proteome</keyword>
<sequence>MWVIYGDGNDWITAMVIKVTFKIFGTLVNWRFEDKTTLLELFANEYKSLDAPWSLSPINRMRISLTEVLEESEESSVISLIFDHSMSFLMMEKFMKTLISNQ</sequence>
<name>A0ACC0I932_9ERIC</name>
<gene>
    <name evidence="1" type="ORF">LOK49_LG03G03545</name>
</gene>